<dbReference type="EMBL" id="BSYO01000026">
    <property type="protein sequence ID" value="GMH23221.1"/>
    <property type="molecule type" value="Genomic_DNA"/>
</dbReference>
<evidence type="ECO:0000256" key="4">
    <source>
        <dbReference type="ARBA" id="ARBA00016175"/>
    </source>
</evidence>
<organism evidence="9 10">
    <name type="scientific">Nepenthes gracilis</name>
    <name type="common">Slender pitcher plant</name>
    <dbReference type="NCBI Taxonomy" id="150966"/>
    <lineage>
        <taxon>Eukaryota</taxon>
        <taxon>Viridiplantae</taxon>
        <taxon>Streptophyta</taxon>
        <taxon>Embryophyta</taxon>
        <taxon>Tracheophyta</taxon>
        <taxon>Spermatophyta</taxon>
        <taxon>Magnoliopsida</taxon>
        <taxon>eudicotyledons</taxon>
        <taxon>Gunneridae</taxon>
        <taxon>Pentapetalae</taxon>
        <taxon>Caryophyllales</taxon>
        <taxon>Nepenthaceae</taxon>
        <taxon>Nepenthes</taxon>
    </lineage>
</organism>
<comment type="similarity">
    <text evidence="3">Belongs to the CTC1 family.</text>
</comment>
<keyword evidence="6" id="KW-0779">Telomere</keyword>
<sequence length="1365" mass="151259">MGENFDSSNMMEGVKVVSILDLLKWRRPISGTFSLLPPKPLTAPPSTCGGAITRNPNSSRELKVLKSLANPSIIIGTLSLPKSDDSSSPNSGCDHHCFSFSDDSASVCCDVLGFDVRMIGKKVYILAWNFIPFKHRGGFLEIIKWKSQKDSSSSVDLIDLFPLVLGSFSVGEGSHKARYRVTGILGSISPVSDVPCTVDSVQNDASGMRSTKTVHGFIVQFFACECKLCSSNDITRNLFYVIDDQERHSFSKKVFAYFSRSSSSWHPAFSKLIGSVISLSRLRKKLVYIKKEEALLMFVTTDETCLHMPKLDKKRLSLSNTAIRGKGECGDYAGVVRSIHLQGMVVELDDEVWLLLTDQLLTFPHSVRVGAVICARNVHFVIPKFSWRKMLLLGACCKTSIIVATFSPLEARCHLPSQSQSQLGKYIQSLVFSARLWLLLVAQCFRKKFTGKFSEKGILGSKHSEGLAQAYAKSILPSLLFQPLHGIFMQFCKHDSCGCCSELNFSSLTLVVPFVNFINNCEVLWIKSLVQKKGGLEMIEHKRHVSCLRDFPSFGQLVRKTIPSKEIGVTLLGNLKVSACTGRLQLMDATGSIDAVVPDLPSTWSINDIYEVTNYTLVLEGVPERMNHAMMLDNDSFSCRSIFSCLPSERETGLGIYVFFTWRNASHRCFPTDHGLDSNNSMELGSGTFHLLHLSHIFPVQPNFHDHMLLSERSSMFAEALVLPWDLCLIESKGAALPIRVSKDKEEECWLNGFTCKSTNSPCNWVQSSGTNNLEIKSSSHSIDLCNFFHKCRRGYNSSCTSLVEIPCSVTIRGLHGESMVNSGILSPNRADCRGRIRRLKKVLLEFSSENFLKYKSLCVGAYYITKHCMEESFCNYVDPNYDSKVVIKPGMQFWSLSFSFNESDSNSDPPQSPSSEHCSSSVILSAGYNQAGLVFHSCNGINHDNFVDINLHVPADAVHLLDMKHQALNEGRNTNYVMPIDIACHCQPKDGRTIAKLQCPEASQSGCPLLEGDLVSLHGTVVALHSYDSCPPDGNSCDGSSDGIHLLGLFQGGRIYICLHVLIDDRTVKIDGSLTKYNYPIGLGPGANVNFHRILAFSGHNRFMLTPVSFISVNYVEEVTGSCSNKPSNLRPPFSFGCILPETLSLCSIFDLIHSSECKPRRFHCRVVAVHILMLERINKLDSLLSKIHYRIPVVDIPLAGFVLDDGSSPCCCWANGETAATFLRLHEEMPETSFGSCWWGLEGMGRAKACRTPCLHLDKILKKHGRITVKNYGSIHDSLCQDLHLSVGSDCILSTLDENVLKFIILNACSSINLCVVGHVMHSDAQGAYSNTSDQIDPAREQSLFCSVSGMPMTRMESRKRKG</sequence>
<keyword evidence="7" id="KW-0238">DNA-binding</keyword>
<dbReference type="GO" id="GO:1990879">
    <property type="term" value="C:CST complex"/>
    <property type="evidence" value="ECO:0007669"/>
    <property type="project" value="TreeGrafter"/>
</dbReference>
<evidence type="ECO:0000256" key="1">
    <source>
        <dbReference type="ARBA" id="ARBA00004123"/>
    </source>
</evidence>
<keyword evidence="8" id="KW-0539">Nucleus</keyword>
<proteinExistence type="inferred from homology"/>
<keyword evidence="5" id="KW-0158">Chromosome</keyword>
<gene>
    <name evidence="9" type="ORF">Nepgr_025064</name>
</gene>
<dbReference type="PANTHER" id="PTHR14865:SF2">
    <property type="entry name" value="CST COMPLEX SUBUNIT CTC1"/>
    <property type="match status" value="1"/>
</dbReference>
<evidence type="ECO:0000256" key="6">
    <source>
        <dbReference type="ARBA" id="ARBA00022895"/>
    </source>
</evidence>
<evidence type="ECO:0000256" key="2">
    <source>
        <dbReference type="ARBA" id="ARBA00004574"/>
    </source>
</evidence>
<evidence type="ECO:0000256" key="8">
    <source>
        <dbReference type="ARBA" id="ARBA00023242"/>
    </source>
</evidence>
<reference evidence="9" key="1">
    <citation type="submission" date="2023-05" db="EMBL/GenBank/DDBJ databases">
        <title>Nepenthes gracilis genome sequencing.</title>
        <authorList>
            <person name="Fukushima K."/>
        </authorList>
    </citation>
    <scope>NUCLEOTIDE SEQUENCE</scope>
    <source>
        <strain evidence="9">SING2019-196</strain>
    </source>
</reference>
<dbReference type="GO" id="GO:0010833">
    <property type="term" value="P:telomere maintenance via telomere lengthening"/>
    <property type="evidence" value="ECO:0007669"/>
    <property type="project" value="TreeGrafter"/>
</dbReference>
<dbReference type="GO" id="GO:0045740">
    <property type="term" value="P:positive regulation of DNA replication"/>
    <property type="evidence" value="ECO:0007669"/>
    <property type="project" value="TreeGrafter"/>
</dbReference>
<dbReference type="GO" id="GO:0003697">
    <property type="term" value="F:single-stranded DNA binding"/>
    <property type="evidence" value="ECO:0007669"/>
    <property type="project" value="TreeGrafter"/>
</dbReference>
<dbReference type="Pfam" id="PF15491">
    <property type="entry name" value="CTC1_2"/>
    <property type="match status" value="1"/>
</dbReference>
<comment type="subcellular location">
    <subcellularLocation>
        <location evidence="2">Chromosome</location>
        <location evidence="2">Telomere</location>
    </subcellularLocation>
    <subcellularLocation>
        <location evidence="1">Nucleus</location>
    </subcellularLocation>
</comment>
<dbReference type="InterPro" id="IPR042617">
    <property type="entry name" value="CTC1-like"/>
</dbReference>
<dbReference type="Proteomes" id="UP001279734">
    <property type="component" value="Unassembled WGS sequence"/>
</dbReference>
<comment type="caution">
    <text evidence="9">The sequence shown here is derived from an EMBL/GenBank/DDBJ whole genome shotgun (WGS) entry which is preliminary data.</text>
</comment>
<keyword evidence="10" id="KW-1185">Reference proteome</keyword>
<name>A0AAD3Y139_NEPGR</name>
<evidence type="ECO:0000256" key="5">
    <source>
        <dbReference type="ARBA" id="ARBA00022454"/>
    </source>
</evidence>
<evidence type="ECO:0000256" key="3">
    <source>
        <dbReference type="ARBA" id="ARBA00006332"/>
    </source>
</evidence>
<dbReference type="GO" id="GO:0042162">
    <property type="term" value="F:telomeric DNA binding"/>
    <property type="evidence" value="ECO:0007669"/>
    <property type="project" value="TreeGrafter"/>
</dbReference>
<evidence type="ECO:0000313" key="9">
    <source>
        <dbReference type="EMBL" id="GMH23221.1"/>
    </source>
</evidence>
<dbReference type="PANTHER" id="PTHR14865">
    <property type="entry name" value="CST COMPLEX SUBUNIT CTC1"/>
    <property type="match status" value="1"/>
</dbReference>
<dbReference type="InterPro" id="IPR028262">
    <property type="entry name" value="CTC1_plant"/>
</dbReference>
<evidence type="ECO:0000313" key="10">
    <source>
        <dbReference type="Proteomes" id="UP001279734"/>
    </source>
</evidence>
<accession>A0AAD3Y139</accession>
<evidence type="ECO:0000256" key="7">
    <source>
        <dbReference type="ARBA" id="ARBA00023125"/>
    </source>
</evidence>
<protein>
    <recommendedName>
        <fullName evidence="4">CST complex subunit CTC1</fullName>
    </recommendedName>
</protein>